<evidence type="ECO:0000313" key="1">
    <source>
        <dbReference type="EMBL" id="SEM94483.1"/>
    </source>
</evidence>
<organism evidence="1 2">
    <name type="scientific">Ligilactobacillus ruminis</name>
    <dbReference type="NCBI Taxonomy" id="1623"/>
    <lineage>
        <taxon>Bacteria</taxon>
        <taxon>Bacillati</taxon>
        <taxon>Bacillota</taxon>
        <taxon>Bacilli</taxon>
        <taxon>Lactobacillales</taxon>
        <taxon>Lactobacillaceae</taxon>
        <taxon>Ligilactobacillus</taxon>
    </lineage>
</organism>
<sequence>MIFKVENFLEIISGGFLMKTFKLAVVTKVKCFKQKIELSYVVKKG</sequence>
<comment type="caution">
    <text evidence="1">The sequence shown here is derived from an EMBL/GenBank/DDBJ whole genome shotgun (WGS) entry which is preliminary data.</text>
</comment>
<accession>A0ABY1ADV4</accession>
<dbReference type="Proteomes" id="UP000182089">
    <property type="component" value="Unassembled WGS sequence"/>
</dbReference>
<reference evidence="1 2" key="1">
    <citation type="submission" date="2016-10" db="EMBL/GenBank/DDBJ databases">
        <authorList>
            <person name="Varghese N."/>
            <person name="Submissions S."/>
        </authorList>
    </citation>
    <scope>NUCLEOTIDE SEQUENCE [LARGE SCALE GENOMIC DNA]</scope>
    <source>
        <strain evidence="1 2">WC1T17</strain>
    </source>
</reference>
<dbReference type="EMBL" id="FOCC01000015">
    <property type="protein sequence ID" value="SEM94483.1"/>
    <property type="molecule type" value="Genomic_DNA"/>
</dbReference>
<protein>
    <submittedName>
        <fullName evidence="1">Uncharacterized protein</fullName>
    </submittedName>
</protein>
<gene>
    <name evidence="1" type="ORF">SAMN05216431_11518</name>
</gene>
<proteinExistence type="predicted"/>
<evidence type="ECO:0000313" key="2">
    <source>
        <dbReference type="Proteomes" id="UP000182089"/>
    </source>
</evidence>
<name>A0ABY1ADV4_9LACO</name>